<dbReference type="PIRSF" id="PIRSF000724">
    <property type="entry name" value="Pgk"/>
    <property type="match status" value="1"/>
</dbReference>
<evidence type="ECO:0000256" key="16">
    <source>
        <dbReference type="RuleBase" id="RU000532"/>
    </source>
</evidence>
<accession>A0A258HLC1</accession>
<evidence type="ECO:0000256" key="11">
    <source>
        <dbReference type="ARBA" id="ARBA00022840"/>
    </source>
</evidence>
<protein>
    <recommendedName>
        <fullName evidence="6 13">Phosphoglycerate kinase</fullName>
        <ecNumber evidence="5 13">2.7.2.3</ecNumber>
    </recommendedName>
</protein>
<evidence type="ECO:0000256" key="3">
    <source>
        <dbReference type="ARBA" id="ARBA00008982"/>
    </source>
</evidence>
<evidence type="ECO:0000313" key="18">
    <source>
        <dbReference type="Proteomes" id="UP000216147"/>
    </source>
</evidence>
<sequence length="398" mass="41325">MTFRTLDDAGSLVGKTALVRVDFNVPMEDGKVTEDTRLRVALPTINKLRDAGAKVALLAHFDRPKGKVVPSMSLQPVVDDLEHLLGAPVRFAGDCVGDEARAAIADIDAGGVILLENVRFHAGEEANDPAFSAQLAELADLYVNDAFSAAHRAHASTEGVAHLLPAYAGESMRRELDALDAALGNPRKPVIGIVGGAKVSTKLDLLKNLVGKLDRLAIGGGMANTFLFAQGIDIGGSLAERDMAETALEIIAEAKARGCELLLPVDFVVATEVKPGVACRAVPAGDTLSADDKILDAGPATVARLVEAITASKTLIWNGPLGVFEVPPFDAATVSVAHHVAARTRGGHLVAVGGGGDTVAALHHAGVADDMTFVSTAGGAFLEWMEGKPLPGVEALNR</sequence>
<comment type="caution">
    <text evidence="17">The sequence shown here is derived from an EMBL/GenBank/DDBJ whole genome shotgun (WGS) entry which is preliminary data.</text>
</comment>
<dbReference type="GO" id="GO:0043531">
    <property type="term" value="F:ADP binding"/>
    <property type="evidence" value="ECO:0007669"/>
    <property type="project" value="TreeGrafter"/>
</dbReference>
<feature type="binding site" evidence="13">
    <location>
        <position position="119"/>
    </location>
    <ligand>
        <name>substrate</name>
    </ligand>
</feature>
<feature type="binding site" evidence="13 15">
    <location>
        <position position="325"/>
    </location>
    <ligand>
        <name>ATP</name>
        <dbReference type="ChEBI" id="CHEBI:30616"/>
    </ligand>
</feature>
<dbReference type="Pfam" id="PF00162">
    <property type="entry name" value="PGK"/>
    <property type="match status" value="1"/>
</dbReference>
<comment type="subunit">
    <text evidence="4 13">Monomer.</text>
</comment>
<evidence type="ECO:0000256" key="7">
    <source>
        <dbReference type="ARBA" id="ARBA00022490"/>
    </source>
</evidence>
<dbReference type="Gene3D" id="3.40.50.1260">
    <property type="entry name" value="Phosphoglycerate kinase, N-terminal domain"/>
    <property type="match status" value="2"/>
</dbReference>
<dbReference type="FunFam" id="3.40.50.1260:FF:000031">
    <property type="entry name" value="Phosphoglycerate kinase 1"/>
    <property type="match status" value="1"/>
</dbReference>
<comment type="similarity">
    <text evidence="3 13 16">Belongs to the phosphoglycerate kinase family.</text>
</comment>
<feature type="binding site" evidence="13 14">
    <location>
        <begin position="22"/>
        <end position="24"/>
    </location>
    <ligand>
        <name>substrate</name>
    </ligand>
</feature>
<evidence type="ECO:0000256" key="10">
    <source>
        <dbReference type="ARBA" id="ARBA00022777"/>
    </source>
</evidence>
<feature type="binding site" evidence="14">
    <location>
        <position position="37"/>
    </location>
    <ligand>
        <name>(2R)-3-phosphoglycerate</name>
        <dbReference type="ChEBI" id="CHEBI:58272"/>
    </ligand>
</feature>
<evidence type="ECO:0000256" key="8">
    <source>
        <dbReference type="ARBA" id="ARBA00022679"/>
    </source>
</evidence>
<keyword evidence="8 13" id="KW-0808">Transferase</keyword>
<evidence type="ECO:0000256" key="14">
    <source>
        <dbReference type="PIRSR" id="PIRSR000724-1"/>
    </source>
</evidence>
<dbReference type="Proteomes" id="UP000216147">
    <property type="component" value="Unassembled WGS sequence"/>
</dbReference>
<evidence type="ECO:0000256" key="9">
    <source>
        <dbReference type="ARBA" id="ARBA00022741"/>
    </source>
</evidence>
<comment type="catalytic activity">
    <reaction evidence="1 13 16">
        <text>(2R)-3-phosphoglycerate + ATP = (2R)-3-phospho-glyceroyl phosphate + ADP</text>
        <dbReference type="Rhea" id="RHEA:14801"/>
        <dbReference type="ChEBI" id="CHEBI:30616"/>
        <dbReference type="ChEBI" id="CHEBI:57604"/>
        <dbReference type="ChEBI" id="CHEBI:58272"/>
        <dbReference type="ChEBI" id="CHEBI:456216"/>
        <dbReference type="EC" id="2.7.2.3"/>
    </reaction>
</comment>
<feature type="binding site" evidence="13 14">
    <location>
        <begin position="60"/>
        <end position="63"/>
    </location>
    <ligand>
        <name>substrate</name>
    </ligand>
</feature>
<feature type="binding site" evidence="13 15">
    <location>
        <position position="202"/>
    </location>
    <ligand>
        <name>ATP</name>
        <dbReference type="ChEBI" id="CHEBI:30616"/>
    </ligand>
</feature>
<evidence type="ECO:0000313" key="17">
    <source>
        <dbReference type="EMBL" id="OYX57414.1"/>
    </source>
</evidence>
<evidence type="ECO:0000256" key="2">
    <source>
        <dbReference type="ARBA" id="ARBA00004838"/>
    </source>
</evidence>
<dbReference type="GO" id="GO:0006096">
    <property type="term" value="P:glycolytic process"/>
    <property type="evidence" value="ECO:0007669"/>
    <property type="project" value="UniProtKB-UniRule"/>
</dbReference>
<comment type="caution">
    <text evidence="13">Lacks conserved residue(s) required for the propagation of feature annotation.</text>
</comment>
<dbReference type="GO" id="GO:0005524">
    <property type="term" value="F:ATP binding"/>
    <property type="evidence" value="ECO:0007669"/>
    <property type="project" value="UniProtKB-KW"/>
</dbReference>
<feature type="binding site" evidence="13">
    <location>
        <position position="37"/>
    </location>
    <ligand>
        <name>substrate</name>
    </ligand>
</feature>
<dbReference type="InterPro" id="IPR036043">
    <property type="entry name" value="Phosphoglycerate_kinase_sf"/>
</dbReference>
<feature type="binding site" evidence="13 15">
    <location>
        <begin position="355"/>
        <end position="358"/>
    </location>
    <ligand>
        <name>ATP</name>
        <dbReference type="ChEBI" id="CHEBI:30616"/>
    </ligand>
</feature>
<feature type="binding site" evidence="13">
    <location>
        <position position="152"/>
    </location>
    <ligand>
        <name>substrate</name>
    </ligand>
</feature>
<dbReference type="InterPro" id="IPR015824">
    <property type="entry name" value="Phosphoglycerate_kinase_N"/>
</dbReference>
<dbReference type="UniPathway" id="UPA00109">
    <property type="reaction ID" value="UER00185"/>
</dbReference>
<evidence type="ECO:0000256" key="6">
    <source>
        <dbReference type="ARBA" id="ARBA00016471"/>
    </source>
</evidence>
<keyword evidence="7 13" id="KW-0963">Cytoplasm</keyword>
<comment type="subcellular location">
    <subcellularLocation>
        <location evidence="13">Cytoplasm</location>
    </subcellularLocation>
</comment>
<evidence type="ECO:0000256" key="13">
    <source>
        <dbReference type="HAMAP-Rule" id="MF_00145"/>
    </source>
</evidence>
<keyword evidence="9 13" id="KW-0547">Nucleotide-binding</keyword>
<dbReference type="SUPFAM" id="SSF53748">
    <property type="entry name" value="Phosphoglycerate kinase"/>
    <property type="match status" value="1"/>
</dbReference>
<dbReference type="GO" id="GO:0004618">
    <property type="term" value="F:phosphoglycerate kinase activity"/>
    <property type="evidence" value="ECO:0007669"/>
    <property type="project" value="UniProtKB-UniRule"/>
</dbReference>
<organism evidence="17 18">
    <name type="scientific">Brevundimonas subvibrioides</name>
    <dbReference type="NCBI Taxonomy" id="74313"/>
    <lineage>
        <taxon>Bacteria</taxon>
        <taxon>Pseudomonadati</taxon>
        <taxon>Pseudomonadota</taxon>
        <taxon>Alphaproteobacteria</taxon>
        <taxon>Caulobacterales</taxon>
        <taxon>Caulobacteraceae</taxon>
        <taxon>Brevundimonas</taxon>
    </lineage>
</organism>
<keyword evidence="10 13" id="KW-0418">Kinase</keyword>
<dbReference type="PANTHER" id="PTHR11406:SF23">
    <property type="entry name" value="PHOSPHOGLYCERATE KINASE 1, CHLOROPLASTIC-RELATED"/>
    <property type="match status" value="1"/>
</dbReference>
<name>A0A258HLC1_9CAUL</name>
<feature type="binding site" evidence="14">
    <location>
        <position position="119"/>
    </location>
    <ligand>
        <name>(2R)-3-phosphoglycerate</name>
        <dbReference type="ChEBI" id="CHEBI:58272"/>
    </ligand>
</feature>
<evidence type="ECO:0000256" key="5">
    <source>
        <dbReference type="ARBA" id="ARBA00013061"/>
    </source>
</evidence>
<dbReference type="FunFam" id="3.40.50.1260:FF:000006">
    <property type="entry name" value="Phosphoglycerate kinase"/>
    <property type="match status" value="1"/>
</dbReference>
<dbReference type="InterPro" id="IPR001576">
    <property type="entry name" value="Phosphoglycerate_kinase"/>
</dbReference>
<evidence type="ECO:0000256" key="1">
    <source>
        <dbReference type="ARBA" id="ARBA00000642"/>
    </source>
</evidence>
<dbReference type="EC" id="2.7.2.3" evidence="5 13"/>
<dbReference type="EMBL" id="NCEQ01000006">
    <property type="protein sequence ID" value="OYX57414.1"/>
    <property type="molecule type" value="Genomic_DNA"/>
</dbReference>
<evidence type="ECO:0000256" key="12">
    <source>
        <dbReference type="ARBA" id="ARBA00023152"/>
    </source>
</evidence>
<gene>
    <name evidence="13" type="primary">pgk</name>
    <name evidence="17" type="ORF">B7Y86_06840</name>
</gene>
<dbReference type="GO" id="GO:0005829">
    <property type="term" value="C:cytosol"/>
    <property type="evidence" value="ECO:0007669"/>
    <property type="project" value="TreeGrafter"/>
</dbReference>
<dbReference type="PRINTS" id="PR00477">
    <property type="entry name" value="PHGLYCKINASE"/>
</dbReference>
<reference evidence="17 18" key="1">
    <citation type="submission" date="2017-03" db="EMBL/GenBank/DDBJ databases">
        <title>Lifting the veil on microbial sulfur biogeochemistry in mining wastewaters.</title>
        <authorList>
            <person name="Kantor R.S."/>
            <person name="Colenbrander Nelson T."/>
            <person name="Marshall S."/>
            <person name="Bennett D."/>
            <person name="Apte S."/>
            <person name="Camacho D."/>
            <person name="Thomas B.C."/>
            <person name="Warren L.A."/>
            <person name="Banfield J.F."/>
        </authorList>
    </citation>
    <scope>NUCLEOTIDE SEQUENCE [LARGE SCALE GENOMIC DNA]</scope>
    <source>
        <strain evidence="17">32-68-21</strain>
    </source>
</reference>
<dbReference type="PANTHER" id="PTHR11406">
    <property type="entry name" value="PHOSPHOGLYCERATE KINASE"/>
    <property type="match status" value="1"/>
</dbReference>
<comment type="pathway">
    <text evidence="2 13">Carbohydrate degradation; glycolysis; pyruvate from D-glyceraldehyde 3-phosphate: step 2/5.</text>
</comment>
<feature type="binding site" evidence="14">
    <location>
        <position position="152"/>
    </location>
    <ligand>
        <name>(2R)-3-phosphoglycerate</name>
        <dbReference type="ChEBI" id="CHEBI:58272"/>
    </ligand>
</feature>
<evidence type="ECO:0000256" key="4">
    <source>
        <dbReference type="ARBA" id="ARBA00011245"/>
    </source>
</evidence>
<dbReference type="GO" id="GO:0006094">
    <property type="term" value="P:gluconeogenesis"/>
    <property type="evidence" value="ECO:0007669"/>
    <property type="project" value="TreeGrafter"/>
</dbReference>
<evidence type="ECO:0000256" key="15">
    <source>
        <dbReference type="PIRSR" id="PIRSR000724-2"/>
    </source>
</evidence>
<keyword evidence="11 13" id="KW-0067">ATP-binding</keyword>
<dbReference type="HAMAP" id="MF_00145">
    <property type="entry name" value="Phosphoglyc_kinase"/>
    <property type="match status" value="1"/>
</dbReference>
<proteinExistence type="inferred from homology"/>
<keyword evidence="12 13" id="KW-0324">Glycolysis</keyword>
<dbReference type="AlphaFoldDB" id="A0A258HLC1"/>